<evidence type="ECO:0000256" key="1">
    <source>
        <dbReference type="ARBA" id="ARBA00023015"/>
    </source>
</evidence>
<protein>
    <submittedName>
        <fullName evidence="5">TetR family transcriptional regulator</fullName>
    </submittedName>
</protein>
<keyword evidence="2" id="KW-0238">DNA-binding</keyword>
<dbReference type="OrthoDB" id="116659at2"/>
<dbReference type="InterPro" id="IPR001647">
    <property type="entry name" value="HTH_TetR"/>
</dbReference>
<proteinExistence type="predicted"/>
<dbReference type="InterPro" id="IPR050109">
    <property type="entry name" value="HTH-type_TetR-like_transc_reg"/>
</dbReference>
<dbReference type="InterPro" id="IPR009057">
    <property type="entry name" value="Homeodomain-like_sf"/>
</dbReference>
<reference evidence="5 6" key="1">
    <citation type="submission" date="2017-12" db="EMBL/GenBank/DDBJ databases">
        <title>Sequencing the genomes of 1000 Actinobacteria strains.</title>
        <authorList>
            <person name="Klenk H.-P."/>
        </authorList>
    </citation>
    <scope>NUCLEOTIDE SEQUENCE [LARGE SCALE GENOMIC DNA]</scope>
    <source>
        <strain evidence="5 6">DSM 44489</strain>
    </source>
</reference>
<keyword evidence="3" id="KW-0804">Transcription</keyword>
<evidence type="ECO:0000259" key="4">
    <source>
        <dbReference type="Pfam" id="PF00440"/>
    </source>
</evidence>
<dbReference type="GO" id="GO:0003700">
    <property type="term" value="F:DNA-binding transcription factor activity"/>
    <property type="evidence" value="ECO:0007669"/>
    <property type="project" value="TreeGrafter"/>
</dbReference>
<dbReference type="Proteomes" id="UP000233766">
    <property type="component" value="Unassembled WGS sequence"/>
</dbReference>
<organism evidence="5 6">
    <name type="scientific">Nocardia fluminea</name>
    <dbReference type="NCBI Taxonomy" id="134984"/>
    <lineage>
        <taxon>Bacteria</taxon>
        <taxon>Bacillati</taxon>
        <taxon>Actinomycetota</taxon>
        <taxon>Actinomycetes</taxon>
        <taxon>Mycobacteriales</taxon>
        <taxon>Nocardiaceae</taxon>
        <taxon>Nocardia</taxon>
    </lineage>
</organism>
<name>A0A2N3VJS4_9NOCA</name>
<evidence type="ECO:0000256" key="2">
    <source>
        <dbReference type="ARBA" id="ARBA00023125"/>
    </source>
</evidence>
<evidence type="ECO:0000256" key="3">
    <source>
        <dbReference type="ARBA" id="ARBA00023163"/>
    </source>
</evidence>
<evidence type="ECO:0000313" key="5">
    <source>
        <dbReference type="EMBL" id="PKV81865.1"/>
    </source>
</evidence>
<gene>
    <name evidence="5" type="ORF">ATK86_6337</name>
</gene>
<dbReference type="Gene3D" id="1.10.357.10">
    <property type="entry name" value="Tetracycline Repressor, domain 2"/>
    <property type="match status" value="1"/>
</dbReference>
<dbReference type="RefSeq" id="WP_101467509.1">
    <property type="nucleotide sequence ID" value="NZ_PJMW01000002.1"/>
</dbReference>
<dbReference type="EMBL" id="PJMW01000002">
    <property type="protein sequence ID" value="PKV81865.1"/>
    <property type="molecule type" value="Genomic_DNA"/>
</dbReference>
<dbReference type="AlphaFoldDB" id="A0A2N3VJS4"/>
<dbReference type="SUPFAM" id="SSF46689">
    <property type="entry name" value="Homeodomain-like"/>
    <property type="match status" value="1"/>
</dbReference>
<feature type="domain" description="HTH tetR-type" evidence="4">
    <location>
        <begin position="21"/>
        <end position="52"/>
    </location>
</feature>
<comment type="caution">
    <text evidence="5">The sequence shown here is derived from an EMBL/GenBank/DDBJ whole genome shotgun (WGS) entry which is preliminary data.</text>
</comment>
<sequence length="200" mass="21718">MFNEHVQSRSEQQAATRQKVLAAAERLFRAQGFKATTIRQIAAEANVSTGTVMAAGEKDALLVSLFDNWITAVHNSRKTELAPSTTTATTEDVLKLFEPFVGHFAVDSELSREYLAILVRGNHESVIFRDLALALLGELETVLARSALPRNQVGPGARTIYLAYLGLLMTAASGAIAMPEAAEQLRQTIEFVIAHPEGNP</sequence>
<dbReference type="PANTHER" id="PTHR30055">
    <property type="entry name" value="HTH-TYPE TRANSCRIPTIONAL REGULATOR RUTR"/>
    <property type="match status" value="1"/>
</dbReference>
<dbReference type="PANTHER" id="PTHR30055:SF234">
    <property type="entry name" value="HTH-TYPE TRANSCRIPTIONAL REGULATOR BETI"/>
    <property type="match status" value="1"/>
</dbReference>
<evidence type="ECO:0000313" key="6">
    <source>
        <dbReference type="Proteomes" id="UP000233766"/>
    </source>
</evidence>
<accession>A0A2N3VJS4</accession>
<keyword evidence="1" id="KW-0805">Transcription regulation</keyword>
<keyword evidence="6" id="KW-1185">Reference proteome</keyword>
<dbReference type="Pfam" id="PF00440">
    <property type="entry name" value="TetR_N"/>
    <property type="match status" value="1"/>
</dbReference>
<dbReference type="GO" id="GO:0000976">
    <property type="term" value="F:transcription cis-regulatory region binding"/>
    <property type="evidence" value="ECO:0007669"/>
    <property type="project" value="TreeGrafter"/>
</dbReference>